<sequence>MDQNAFRALLYQNGAAKADAAESSTSARNDASASLKSIASRNGYIDRAEARRRGIDADSLMKKGLDMKLLEEQRQQIRKAEQAKNKSEAQRQPQISDAELENALHDAIVAGVKSAPASGPRFQPMQTRQADSPDVIYVNGKRLRKKKAKIEQQPVRETKMAPMEQHAPTNTPQTDAGQTRGPAARTTAKPSFAVTVNADDDDIFGDAPEWTGVQLSDTESGSDNASDTEPVAQTTAESRNWFGTNEEAAQPPPQDETQPPQPDSPPDSPPHRLEGLSSSAMPSEVSRWLLEREEKRAIRDAERESQHGTRSRKRSRKGRGDIDSP</sequence>
<feature type="compositionally biased region" description="Polar residues" evidence="1">
    <location>
        <begin position="22"/>
        <end position="40"/>
    </location>
</feature>
<dbReference type="Proteomes" id="UP001219933">
    <property type="component" value="Chromosome 1"/>
</dbReference>
<accession>A0AAF0ESL2</accession>
<dbReference type="AlphaFoldDB" id="A0AAF0ESL2"/>
<evidence type="ECO:0000313" key="3">
    <source>
        <dbReference type="Proteomes" id="UP001219933"/>
    </source>
</evidence>
<name>A0AAF0ESL2_9BASI</name>
<keyword evidence="3" id="KW-1185">Reference proteome</keyword>
<feature type="compositionally biased region" description="Basic and acidic residues" evidence="1">
    <location>
        <begin position="289"/>
        <end position="307"/>
    </location>
</feature>
<feature type="region of interest" description="Disordered" evidence="1">
    <location>
        <begin position="140"/>
        <end position="325"/>
    </location>
</feature>
<organism evidence="2 3">
    <name type="scientific">Malassezia cuniculi</name>
    <dbReference type="NCBI Taxonomy" id="948313"/>
    <lineage>
        <taxon>Eukaryota</taxon>
        <taxon>Fungi</taxon>
        <taxon>Dikarya</taxon>
        <taxon>Basidiomycota</taxon>
        <taxon>Ustilaginomycotina</taxon>
        <taxon>Malasseziomycetes</taxon>
        <taxon>Malasseziales</taxon>
        <taxon>Malasseziaceae</taxon>
        <taxon>Malassezia</taxon>
    </lineage>
</organism>
<dbReference type="EMBL" id="CP119877">
    <property type="protein sequence ID" value="WFD33812.1"/>
    <property type="molecule type" value="Genomic_DNA"/>
</dbReference>
<feature type="compositionally biased region" description="Polar residues" evidence="1">
    <location>
        <begin position="213"/>
        <end position="243"/>
    </location>
</feature>
<reference evidence="2" key="1">
    <citation type="submission" date="2023-03" db="EMBL/GenBank/DDBJ databases">
        <title>Mating type loci evolution in Malassezia.</title>
        <authorList>
            <person name="Coelho M.A."/>
        </authorList>
    </citation>
    <scope>NUCLEOTIDE SEQUENCE</scope>
    <source>
        <strain evidence="2">CBS 11721</strain>
    </source>
</reference>
<proteinExistence type="predicted"/>
<gene>
    <name evidence="2" type="ORF">MCUN1_000632</name>
</gene>
<evidence type="ECO:0008006" key="4">
    <source>
        <dbReference type="Google" id="ProtNLM"/>
    </source>
</evidence>
<evidence type="ECO:0000256" key="1">
    <source>
        <dbReference type="SAM" id="MobiDB-lite"/>
    </source>
</evidence>
<feature type="compositionally biased region" description="Polar residues" evidence="1">
    <location>
        <begin position="167"/>
        <end position="177"/>
    </location>
</feature>
<feature type="region of interest" description="Disordered" evidence="1">
    <location>
        <begin position="17"/>
        <end position="50"/>
    </location>
</feature>
<evidence type="ECO:0000313" key="2">
    <source>
        <dbReference type="EMBL" id="WFD33812.1"/>
    </source>
</evidence>
<protein>
    <recommendedName>
        <fullName evidence="4">RED-like N-terminal domain-containing protein</fullName>
    </recommendedName>
</protein>
<feature type="compositionally biased region" description="Pro residues" evidence="1">
    <location>
        <begin position="250"/>
        <end position="268"/>
    </location>
</feature>